<evidence type="ECO:0000256" key="1">
    <source>
        <dbReference type="SAM" id="Phobius"/>
    </source>
</evidence>
<gene>
    <name evidence="2" type="ORF">H9564_08925</name>
</gene>
<keyword evidence="3" id="KW-1185">Reference proteome</keyword>
<feature type="transmembrane region" description="Helical" evidence="1">
    <location>
        <begin position="210"/>
        <end position="230"/>
    </location>
</feature>
<feature type="transmembrane region" description="Helical" evidence="1">
    <location>
        <begin position="279"/>
        <end position="298"/>
    </location>
</feature>
<feature type="transmembrane region" description="Helical" evidence="1">
    <location>
        <begin position="130"/>
        <end position="156"/>
    </location>
</feature>
<comment type="caution">
    <text evidence="2">The sequence shown here is derived from an EMBL/GenBank/DDBJ whole genome shotgun (WGS) entry which is preliminary data.</text>
</comment>
<protein>
    <submittedName>
        <fullName evidence="2">EpsG family protein</fullName>
    </submittedName>
</protein>
<organism evidence="2 3">
    <name type="scientific">Limosilactobacillus avistercoris</name>
    <dbReference type="NCBI Taxonomy" id="2762243"/>
    <lineage>
        <taxon>Bacteria</taxon>
        <taxon>Bacillati</taxon>
        <taxon>Bacillota</taxon>
        <taxon>Bacilli</taxon>
        <taxon>Lactobacillales</taxon>
        <taxon>Lactobacillaceae</taxon>
        <taxon>Limosilactobacillus</taxon>
    </lineage>
</organism>
<evidence type="ECO:0000313" key="3">
    <source>
        <dbReference type="Proteomes" id="UP000616837"/>
    </source>
</evidence>
<keyword evidence="1" id="KW-0812">Transmembrane</keyword>
<dbReference type="Proteomes" id="UP000616837">
    <property type="component" value="Unassembled WGS sequence"/>
</dbReference>
<feature type="transmembrane region" description="Helical" evidence="1">
    <location>
        <begin position="66"/>
        <end position="90"/>
    </location>
</feature>
<dbReference type="EMBL" id="JACSQW010000041">
    <property type="protein sequence ID" value="MBD7895793.1"/>
    <property type="molecule type" value="Genomic_DNA"/>
</dbReference>
<feature type="transmembrane region" description="Helical" evidence="1">
    <location>
        <begin position="328"/>
        <end position="345"/>
    </location>
</feature>
<accession>A0ABR8PEU7</accession>
<feature type="transmembrane region" description="Helical" evidence="1">
    <location>
        <begin position="96"/>
        <end position="118"/>
    </location>
</feature>
<keyword evidence="1" id="KW-1133">Transmembrane helix</keyword>
<dbReference type="InterPro" id="IPR049458">
    <property type="entry name" value="EpsG-like"/>
</dbReference>
<feature type="transmembrane region" description="Helical" evidence="1">
    <location>
        <begin position="304"/>
        <end position="321"/>
    </location>
</feature>
<sequence>MYFAEKLNRASAILTSLFIFLSILIPSVLAGARALTIGTDVITYVSPMYNAASSATSFFSFQNIPILNGIILIPISSFEVGFTSYIYIITKVFGNLFFSLFFIQFICIGLIILGLWSLRGKFPVWLGLSIYYLSLFNPSLNLVRQSIAIAIIIFGFKYLIQNNWVKYVIVVICACLFHKTAIVGLIILLLFYCFLEKKNGKKFFNQNEKLMIVTILVGLIVLVPFTRNIALKIIGLSSYIQGYLSGNESFAINQLILRLPILLFILIQWKQVKNSQLKYFFLSILICDVFTSQLASMSDFASRISLYFSAYYIFIVPYFINDENKIRRTILTIFVISYFLSYWYYSFVIMNYNQTVPYLFSTNLNLK</sequence>
<feature type="transmembrane region" description="Helical" evidence="1">
    <location>
        <begin position="168"/>
        <end position="195"/>
    </location>
</feature>
<dbReference type="Pfam" id="PF14897">
    <property type="entry name" value="EpsG"/>
    <property type="match status" value="1"/>
</dbReference>
<name>A0ABR8PEU7_9LACO</name>
<keyword evidence="1" id="KW-0472">Membrane</keyword>
<feature type="transmembrane region" description="Helical" evidence="1">
    <location>
        <begin position="12"/>
        <end position="35"/>
    </location>
</feature>
<evidence type="ECO:0000313" key="2">
    <source>
        <dbReference type="EMBL" id="MBD7895793.1"/>
    </source>
</evidence>
<proteinExistence type="predicted"/>
<reference evidence="2 3" key="1">
    <citation type="submission" date="2020-08" db="EMBL/GenBank/DDBJ databases">
        <title>A Genomic Blueprint of the Chicken Gut Microbiome.</title>
        <authorList>
            <person name="Gilroy R."/>
            <person name="Ravi A."/>
            <person name="Getino M."/>
            <person name="Pursley I."/>
            <person name="Horton D.L."/>
            <person name="Alikhan N.-F."/>
            <person name="Baker D."/>
            <person name="Gharbi K."/>
            <person name="Hall N."/>
            <person name="Watson M."/>
            <person name="Adriaenssens E.M."/>
            <person name="Foster-Nyarko E."/>
            <person name="Jarju S."/>
            <person name="Secka A."/>
            <person name="Antonio M."/>
            <person name="Oren A."/>
            <person name="Chaudhuri R."/>
            <person name="La Ragione R.M."/>
            <person name="Hildebrand F."/>
            <person name="Pallen M.J."/>
        </authorList>
    </citation>
    <scope>NUCLEOTIDE SEQUENCE [LARGE SCALE GENOMIC DNA]</scope>
    <source>
        <strain evidence="2 3">Sa3CUN2</strain>
    </source>
</reference>